<evidence type="ECO:0000313" key="6">
    <source>
        <dbReference type="EMBL" id="MED6143904.1"/>
    </source>
</evidence>
<evidence type="ECO:0000256" key="3">
    <source>
        <dbReference type="ARBA" id="ARBA00022801"/>
    </source>
</evidence>
<dbReference type="InterPro" id="IPR003653">
    <property type="entry name" value="Peptidase_C48_C"/>
</dbReference>
<keyword evidence="3" id="KW-0378">Hydrolase</keyword>
<dbReference type="Proteomes" id="UP001341840">
    <property type="component" value="Unassembled WGS sequence"/>
</dbReference>
<evidence type="ECO:0000259" key="5">
    <source>
        <dbReference type="Pfam" id="PF02902"/>
    </source>
</evidence>
<name>A0ABU6T5C1_9FABA</name>
<dbReference type="SUPFAM" id="SSF54001">
    <property type="entry name" value="Cysteine proteinases"/>
    <property type="match status" value="1"/>
</dbReference>
<reference evidence="6 7" key="1">
    <citation type="journal article" date="2023" name="Plants (Basel)">
        <title>Bridging the Gap: Combining Genomics and Transcriptomics Approaches to Understand Stylosanthes scabra, an Orphan Legume from the Brazilian Caatinga.</title>
        <authorList>
            <person name="Ferreira-Neto J.R.C."/>
            <person name="da Silva M.D."/>
            <person name="Binneck E."/>
            <person name="de Melo N.F."/>
            <person name="da Silva R.H."/>
            <person name="de Melo A.L.T.M."/>
            <person name="Pandolfi V."/>
            <person name="Bustamante F.O."/>
            <person name="Brasileiro-Vidal A.C."/>
            <person name="Benko-Iseppon A.M."/>
        </authorList>
    </citation>
    <scope>NUCLEOTIDE SEQUENCE [LARGE SCALE GENOMIC DNA]</scope>
    <source>
        <tissue evidence="6">Leaves</tissue>
    </source>
</reference>
<feature type="domain" description="Ubiquitin-like protease family profile" evidence="5">
    <location>
        <begin position="24"/>
        <end position="74"/>
    </location>
</feature>
<evidence type="ECO:0000256" key="4">
    <source>
        <dbReference type="SAM" id="MobiDB-lite"/>
    </source>
</evidence>
<proteinExistence type="inferred from homology"/>
<organism evidence="6 7">
    <name type="scientific">Stylosanthes scabra</name>
    <dbReference type="NCBI Taxonomy" id="79078"/>
    <lineage>
        <taxon>Eukaryota</taxon>
        <taxon>Viridiplantae</taxon>
        <taxon>Streptophyta</taxon>
        <taxon>Embryophyta</taxon>
        <taxon>Tracheophyta</taxon>
        <taxon>Spermatophyta</taxon>
        <taxon>Magnoliopsida</taxon>
        <taxon>eudicotyledons</taxon>
        <taxon>Gunneridae</taxon>
        <taxon>Pentapetalae</taxon>
        <taxon>rosids</taxon>
        <taxon>fabids</taxon>
        <taxon>Fabales</taxon>
        <taxon>Fabaceae</taxon>
        <taxon>Papilionoideae</taxon>
        <taxon>50 kb inversion clade</taxon>
        <taxon>dalbergioids sensu lato</taxon>
        <taxon>Dalbergieae</taxon>
        <taxon>Pterocarpus clade</taxon>
        <taxon>Stylosanthes</taxon>
    </lineage>
</organism>
<keyword evidence="7" id="KW-1185">Reference proteome</keyword>
<gene>
    <name evidence="6" type="ORF">PIB30_010261</name>
</gene>
<dbReference type="InterPro" id="IPR038765">
    <property type="entry name" value="Papain-like_cys_pep_sf"/>
</dbReference>
<protein>
    <recommendedName>
        <fullName evidence="5">Ubiquitin-like protease family profile domain-containing protein</fullName>
    </recommendedName>
</protein>
<evidence type="ECO:0000256" key="2">
    <source>
        <dbReference type="ARBA" id="ARBA00022670"/>
    </source>
</evidence>
<sequence>MEGRRLSPASLESINAYYMRTKVDEVRRIYQPMLSSGHWYLMIIDIPRTAMICLDSCISSSNIDKRKEEMEKVALELEGMTLARKWLSGPTAVRPPGFLPLDSSSRKSRNKKLARRS</sequence>
<keyword evidence="2" id="KW-0645">Protease</keyword>
<dbReference type="EMBL" id="JASCZI010090645">
    <property type="protein sequence ID" value="MED6143904.1"/>
    <property type="molecule type" value="Genomic_DNA"/>
</dbReference>
<evidence type="ECO:0000256" key="1">
    <source>
        <dbReference type="ARBA" id="ARBA00005234"/>
    </source>
</evidence>
<feature type="region of interest" description="Disordered" evidence="4">
    <location>
        <begin position="88"/>
        <end position="117"/>
    </location>
</feature>
<accession>A0ABU6T5C1</accession>
<comment type="similarity">
    <text evidence="1">Belongs to the peptidase C48 family.</text>
</comment>
<dbReference type="Pfam" id="PF02902">
    <property type="entry name" value="Peptidase_C48"/>
    <property type="match status" value="1"/>
</dbReference>
<evidence type="ECO:0000313" key="7">
    <source>
        <dbReference type="Proteomes" id="UP001341840"/>
    </source>
</evidence>
<dbReference type="Gene3D" id="3.40.395.10">
    <property type="entry name" value="Adenoviral Proteinase, Chain A"/>
    <property type="match status" value="1"/>
</dbReference>
<comment type="caution">
    <text evidence="6">The sequence shown here is derived from an EMBL/GenBank/DDBJ whole genome shotgun (WGS) entry which is preliminary data.</text>
</comment>
<feature type="compositionally biased region" description="Basic residues" evidence="4">
    <location>
        <begin position="106"/>
        <end position="117"/>
    </location>
</feature>